<dbReference type="SUPFAM" id="SSF57184">
    <property type="entry name" value="Growth factor receptor domain"/>
    <property type="match status" value="2"/>
</dbReference>
<dbReference type="InterPro" id="IPR001881">
    <property type="entry name" value="EGF-like_Ca-bd_dom"/>
</dbReference>
<keyword evidence="1 5" id="KW-0245">EGF-like domain</keyword>
<keyword evidence="8" id="KW-1185">Reference proteome</keyword>
<dbReference type="Pfam" id="PF00090">
    <property type="entry name" value="TSP_1"/>
    <property type="match status" value="2"/>
</dbReference>
<dbReference type="InterPro" id="IPR036383">
    <property type="entry name" value="TSP1_rpt_sf"/>
</dbReference>
<dbReference type="Pfam" id="PF07645">
    <property type="entry name" value="EGF_CA"/>
    <property type="match status" value="4"/>
</dbReference>
<dbReference type="Proteomes" id="UP001652625">
    <property type="component" value="Chromosome 15"/>
</dbReference>
<dbReference type="PROSITE" id="PS50092">
    <property type="entry name" value="TSP1"/>
    <property type="match status" value="1"/>
</dbReference>
<feature type="domain" description="EGF-like" evidence="7">
    <location>
        <begin position="416"/>
        <end position="455"/>
    </location>
</feature>
<reference evidence="9" key="1">
    <citation type="submission" date="2025-08" db="UniProtKB">
        <authorList>
            <consortium name="RefSeq"/>
        </authorList>
    </citation>
    <scope>IDENTIFICATION</scope>
</reference>
<dbReference type="InterPro" id="IPR000742">
    <property type="entry name" value="EGF"/>
</dbReference>
<dbReference type="Gene3D" id="2.10.25.10">
    <property type="entry name" value="Laminin"/>
    <property type="match status" value="5"/>
</dbReference>
<evidence type="ECO:0000256" key="4">
    <source>
        <dbReference type="ARBA" id="ARBA00023157"/>
    </source>
</evidence>
<evidence type="ECO:0000256" key="3">
    <source>
        <dbReference type="ARBA" id="ARBA00022737"/>
    </source>
</evidence>
<gene>
    <name evidence="9" type="primary">LOC136091562</name>
</gene>
<keyword evidence="3" id="KW-0677">Repeat</keyword>
<dbReference type="PANTHER" id="PTHR24050:SF28">
    <property type="entry name" value="UROMODULIN-LIKE"/>
    <property type="match status" value="1"/>
</dbReference>
<dbReference type="SUPFAM" id="SSF82895">
    <property type="entry name" value="TSP-1 type 1 repeat"/>
    <property type="match status" value="2"/>
</dbReference>
<dbReference type="InterPro" id="IPR000884">
    <property type="entry name" value="TSP1_rpt"/>
</dbReference>
<evidence type="ECO:0000259" key="7">
    <source>
        <dbReference type="PROSITE" id="PS50026"/>
    </source>
</evidence>
<feature type="domain" description="EGF-like" evidence="7">
    <location>
        <begin position="460"/>
        <end position="499"/>
    </location>
</feature>
<dbReference type="Gene3D" id="2.20.100.10">
    <property type="entry name" value="Thrombospondin type-1 (TSP1) repeat"/>
    <property type="match status" value="1"/>
</dbReference>
<dbReference type="GeneID" id="136091562"/>
<dbReference type="PANTHER" id="PTHR24050">
    <property type="entry name" value="PA14 DOMAIN-CONTAINING PROTEIN"/>
    <property type="match status" value="1"/>
</dbReference>
<dbReference type="InterPro" id="IPR009030">
    <property type="entry name" value="Growth_fac_rcpt_cys_sf"/>
</dbReference>
<organism evidence="8 9">
    <name type="scientific">Hydra vulgaris</name>
    <name type="common">Hydra</name>
    <name type="synonym">Hydra attenuata</name>
    <dbReference type="NCBI Taxonomy" id="6087"/>
    <lineage>
        <taxon>Eukaryota</taxon>
        <taxon>Metazoa</taxon>
        <taxon>Cnidaria</taxon>
        <taxon>Hydrozoa</taxon>
        <taxon>Hydroidolina</taxon>
        <taxon>Anthoathecata</taxon>
        <taxon>Aplanulata</taxon>
        <taxon>Hydridae</taxon>
        <taxon>Hydra</taxon>
    </lineage>
</organism>
<evidence type="ECO:0000256" key="5">
    <source>
        <dbReference type="PROSITE-ProRule" id="PRU00076"/>
    </source>
</evidence>
<dbReference type="PROSITE" id="PS00010">
    <property type="entry name" value="ASX_HYDROXYL"/>
    <property type="match status" value="3"/>
</dbReference>
<dbReference type="RefSeq" id="XP_065675318.1">
    <property type="nucleotide sequence ID" value="XM_065819246.1"/>
</dbReference>
<feature type="chain" id="PRO_5046216784" evidence="6">
    <location>
        <begin position="20"/>
        <end position="800"/>
    </location>
</feature>
<keyword evidence="2 6" id="KW-0732">Signal</keyword>
<dbReference type="InterPro" id="IPR052235">
    <property type="entry name" value="Nephronectin_domain"/>
</dbReference>
<dbReference type="PROSITE" id="PS01186">
    <property type="entry name" value="EGF_2"/>
    <property type="match status" value="1"/>
</dbReference>
<dbReference type="CDD" id="cd00054">
    <property type="entry name" value="EGF_CA"/>
    <property type="match status" value="3"/>
</dbReference>
<dbReference type="SMART" id="SM00209">
    <property type="entry name" value="TSP1"/>
    <property type="match status" value="3"/>
</dbReference>
<dbReference type="InterPro" id="IPR049883">
    <property type="entry name" value="NOTCH1_EGF-like"/>
</dbReference>
<dbReference type="SMART" id="SM00179">
    <property type="entry name" value="EGF_CA"/>
    <property type="match status" value="4"/>
</dbReference>
<evidence type="ECO:0000256" key="6">
    <source>
        <dbReference type="SAM" id="SignalP"/>
    </source>
</evidence>
<feature type="domain" description="EGF-like" evidence="7">
    <location>
        <begin position="504"/>
        <end position="547"/>
    </location>
</feature>
<dbReference type="InterPro" id="IPR018097">
    <property type="entry name" value="EGF_Ca-bd_CS"/>
</dbReference>
<dbReference type="PRINTS" id="PR01705">
    <property type="entry name" value="TSP1REPEAT"/>
</dbReference>
<proteinExistence type="predicted"/>
<comment type="caution">
    <text evidence="5">Lacks conserved residue(s) required for the propagation of feature annotation.</text>
</comment>
<accession>A0ABM4DL97</accession>
<dbReference type="InterPro" id="IPR000152">
    <property type="entry name" value="EGF-type_Asp/Asn_hydroxyl_site"/>
</dbReference>
<protein>
    <submittedName>
        <fullName evidence="9">Hemicentin-1-like isoform X1</fullName>
    </submittedName>
</protein>
<evidence type="ECO:0000256" key="2">
    <source>
        <dbReference type="ARBA" id="ARBA00022729"/>
    </source>
</evidence>
<dbReference type="SMART" id="SM00181">
    <property type="entry name" value="EGF"/>
    <property type="match status" value="6"/>
</dbReference>
<evidence type="ECO:0000313" key="8">
    <source>
        <dbReference type="Proteomes" id="UP001652625"/>
    </source>
</evidence>
<dbReference type="PROSITE" id="PS01187">
    <property type="entry name" value="EGF_CA"/>
    <property type="match status" value="1"/>
</dbReference>
<dbReference type="PROSITE" id="PS50026">
    <property type="entry name" value="EGF_3"/>
    <property type="match status" value="3"/>
</dbReference>
<evidence type="ECO:0000313" key="9">
    <source>
        <dbReference type="RefSeq" id="XP_065675318.1"/>
    </source>
</evidence>
<sequence length="800" mass="91640">MFLINSLLVLVPLFKNVYGSLESNCKSPKVAYDGIIFEKLGCWEDKQTRALKRLGDFETNPLYNCYIQARNENYEIFSLQFNHQCWAGNGISYQMFGRSNKCNLNGRGGTWANEVYKVNNDTLDINKTEEFRNVLRKNCSSYQPTSDLAGVNNCTKPCFWSHSVCINQDECFICTCDTTWNLGKDVFSCVKSYCKPQLTFTYNAVLIESFLDITFQINYWNLDEPAVNVSWEYFFPPFIILQYNYTSVNVVYSDSKLLQYKVMKLSEVGVNQSIVALINNINCFSCESDIVIPIKLYFENSAGFFWRSFQILRKNLKENCTSHVLQNYSPDITHCTKTCTWKSSICKYEEECFLCTCETGWKMGKDNFICIDIDECTVLNKPCNWVYGVFKNTNGSYLCACESGWFLDKNDDSCVDINECTAFNQPCNWTNGVCININGSYLCACESGWFLDKNNGSCFDINECTAFNKPCNWTNGVCINTNGSYLCACESGWLLDKNNDSCVDINECTAFNKPCNWTNGVCINTNGSYVCACESGWLLDKNNDSCDAECTTLNNPCNRKNAACINNSKGYECIEGEWNIWSECSQTCGLGYKISYLRTLLPSKQNVKRFDMCMYFKCPVDWKWSSWLESKSFSNSCGNCLTKRERFCTNSLSTDLDVGYNCFGLNQDFQNLEIRICPVHGGWTQWSFWSYCSQPCQGGKQTRRRSCNNPLPKYGGKQCNGTDTEHKTCCSDECKNVIVNLNLFFNDEDYIEVYSDPTNKPSEMLKYKIENAMQNLYKKLNKSVQFDLVLNSLKDEEESQ</sequence>
<name>A0ABM4DL97_HYDVU</name>
<feature type="signal peptide" evidence="6">
    <location>
        <begin position="1"/>
        <end position="19"/>
    </location>
</feature>
<keyword evidence="4" id="KW-1015">Disulfide bond</keyword>
<evidence type="ECO:0000256" key="1">
    <source>
        <dbReference type="ARBA" id="ARBA00022536"/>
    </source>
</evidence>